<dbReference type="InterPro" id="IPR033199">
    <property type="entry name" value="DDAH-like"/>
</dbReference>
<dbReference type="GO" id="GO:0045429">
    <property type="term" value="P:positive regulation of nitric oxide biosynthetic process"/>
    <property type="evidence" value="ECO:0007669"/>
    <property type="project" value="TreeGrafter"/>
</dbReference>
<gene>
    <name evidence="4" type="ORF">MNEG_7748</name>
</gene>
<dbReference type="EMBL" id="KK101622">
    <property type="protein sequence ID" value="KIZ00212.1"/>
    <property type="molecule type" value="Genomic_DNA"/>
</dbReference>
<dbReference type="PANTHER" id="PTHR12737:SF9">
    <property type="entry name" value="DIMETHYLARGININASE"/>
    <property type="match status" value="1"/>
</dbReference>
<protein>
    <submittedName>
        <fullName evidence="4">Dimethylargininase</fullName>
        <ecNumber evidence="4">3.5.3.18</ecNumber>
    </submittedName>
</protein>
<evidence type="ECO:0000313" key="4">
    <source>
        <dbReference type="EMBL" id="KIZ00212.1"/>
    </source>
</evidence>
<accession>A0A0D2MHR9</accession>
<dbReference type="GO" id="GO:0000052">
    <property type="term" value="P:citrulline metabolic process"/>
    <property type="evidence" value="ECO:0007669"/>
    <property type="project" value="TreeGrafter"/>
</dbReference>
<evidence type="ECO:0000256" key="2">
    <source>
        <dbReference type="ARBA" id="ARBA00022801"/>
    </source>
</evidence>
<dbReference type="OrthoDB" id="26679at2759"/>
<reference evidence="4 5" key="1">
    <citation type="journal article" date="2013" name="BMC Genomics">
        <title>Reconstruction of the lipid metabolism for the microalga Monoraphidium neglectum from its genome sequence reveals characteristics suitable for biofuel production.</title>
        <authorList>
            <person name="Bogen C."/>
            <person name="Al-Dilaimi A."/>
            <person name="Albersmeier A."/>
            <person name="Wichmann J."/>
            <person name="Grundmann M."/>
            <person name="Rupp O."/>
            <person name="Lauersen K.J."/>
            <person name="Blifernez-Klassen O."/>
            <person name="Kalinowski J."/>
            <person name="Goesmann A."/>
            <person name="Mussgnug J.H."/>
            <person name="Kruse O."/>
        </authorList>
    </citation>
    <scope>NUCLEOTIDE SEQUENCE [LARGE SCALE GENOMIC DNA]</scope>
    <source>
        <strain evidence="4 5">SAG 48.87</strain>
    </source>
</reference>
<feature type="active site" description="Nucleophile" evidence="3">
    <location>
        <position position="268"/>
    </location>
</feature>
<dbReference type="AlphaFoldDB" id="A0A0D2MHR9"/>
<evidence type="ECO:0000256" key="1">
    <source>
        <dbReference type="ARBA" id="ARBA00008532"/>
    </source>
</evidence>
<dbReference type="EC" id="3.5.3.18" evidence="4"/>
<dbReference type="GO" id="GO:0016403">
    <property type="term" value="F:dimethylargininase activity"/>
    <property type="evidence" value="ECO:0007669"/>
    <property type="project" value="UniProtKB-EC"/>
</dbReference>
<keyword evidence="5" id="KW-1185">Reference proteome</keyword>
<dbReference type="Pfam" id="PF02274">
    <property type="entry name" value="ADI"/>
    <property type="match status" value="1"/>
</dbReference>
<sequence length="274" mass="28399">MEAPTEPINIDLARTQHNAYVALLRELVPTVIELDAEESLPDCPFIEDTVVVTHSGAAVVARPGAPERLGEVKAVAAVLRRLASEGGPNGSSRGSGDIDGKRPIIKSIHEIIQPGVLDGGDVLQVAGHLLVGLSARTNAAAVDHMRAALSAVRDSTAVVALPVPHGLHLKSACSAVDSETLLLADNAAGHAVEAALRERAPALAEGLRMVYVCDALASNVLRIGGAVVAQGSETALGALRTLCDERGLVLRTLPRLTEFEKADGALTCLSVLLP</sequence>
<dbReference type="PANTHER" id="PTHR12737">
    <property type="entry name" value="DIMETHYLARGININE DIMETHYLAMINOHYDROLASE"/>
    <property type="match status" value="1"/>
</dbReference>
<dbReference type="KEGG" id="mng:MNEG_7748"/>
<feature type="active site" description="Proton donor" evidence="3">
    <location>
        <position position="168"/>
    </location>
</feature>
<name>A0A0D2MHR9_9CHLO</name>
<evidence type="ECO:0000313" key="5">
    <source>
        <dbReference type="Proteomes" id="UP000054498"/>
    </source>
</evidence>
<dbReference type="Proteomes" id="UP000054498">
    <property type="component" value="Unassembled WGS sequence"/>
</dbReference>
<evidence type="ECO:0000256" key="3">
    <source>
        <dbReference type="PIRSR" id="PIRSR633199-1"/>
    </source>
</evidence>
<dbReference type="SUPFAM" id="SSF55909">
    <property type="entry name" value="Pentein"/>
    <property type="match status" value="1"/>
</dbReference>
<dbReference type="Gene3D" id="3.75.10.10">
    <property type="entry name" value="L-arginine/glycine Amidinotransferase, Chain A"/>
    <property type="match status" value="1"/>
</dbReference>
<comment type="similarity">
    <text evidence="1">Belongs to the DDAH family.</text>
</comment>
<proteinExistence type="inferred from homology"/>
<keyword evidence="2 4" id="KW-0378">Hydrolase</keyword>
<dbReference type="GO" id="GO:0006525">
    <property type="term" value="P:arginine metabolic process"/>
    <property type="evidence" value="ECO:0007669"/>
    <property type="project" value="TreeGrafter"/>
</dbReference>
<dbReference type="RefSeq" id="XP_013899231.1">
    <property type="nucleotide sequence ID" value="XM_014043777.1"/>
</dbReference>
<organism evidence="4 5">
    <name type="scientific">Monoraphidium neglectum</name>
    <dbReference type="NCBI Taxonomy" id="145388"/>
    <lineage>
        <taxon>Eukaryota</taxon>
        <taxon>Viridiplantae</taxon>
        <taxon>Chlorophyta</taxon>
        <taxon>core chlorophytes</taxon>
        <taxon>Chlorophyceae</taxon>
        <taxon>CS clade</taxon>
        <taxon>Sphaeropleales</taxon>
        <taxon>Selenastraceae</taxon>
        <taxon>Monoraphidium</taxon>
    </lineage>
</organism>
<dbReference type="GO" id="GO:0016597">
    <property type="term" value="F:amino acid binding"/>
    <property type="evidence" value="ECO:0007669"/>
    <property type="project" value="TreeGrafter"/>
</dbReference>
<dbReference type="GeneID" id="25740624"/>